<proteinExistence type="inferred from homology"/>
<dbReference type="Pfam" id="PF00924">
    <property type="entry name" value="MS_channel_2nd"/>
    <property type="match status" value="1"/>
</dbReference>
<dbReference type="Pfam" id="PF21082">
    <property type="entry name" value="MS_channel_3rd"/>
    <property type="match status" value="1"/>
</dbReference>
<feature type="transmembrane region" description="Helical" evidence="7">
    <location>
        <begin position="177"/>
        <end position="200"/>
    </location>
</feature>
<dbReference type="Proteomes" id="UP000009319">
    <property type="component" value="Unassembled WGS sequence"/>
</dbReference>
<keyword evidence="5 7" id="KW-1133">Transmembrane helix</keyword>
<evidence type="ECO:0000256" key="6">
    <source>
        <dbReference type="ARBA" id="ARBA00023136"/>
    </source>
</evidence>
<dbReference type="GO" id="GO:0005886">
    <property type="term" value="C:plasma membrane"/>
    <property type="evidence" value="ECO:0007669"/>
    <property type="project" value="UniProtKB-SubCell"/>
</dbReference>
<feature type="transmembrane region" description="Helical" evidence="7">
    <location>
        <begin position="472"/>
        <end position="494"/>
    </location>
</feature>
<dbReference type="RefSeq" id="WP_007527367.1">
    <property type="nucleotide sequence ID" value="NZ_HF536772.1"/>
</dbReference>
<feature type="transmembrane region" description="Helical" evidence="7">
    <location>
        <begin position="500"/>
        <end position="519"/>
    </location>
</feature>
<sequence>MGLVIGARGMMRLLTSIMFVLAVAGAGIAQTANPPSASPTAATASQPPAEVRQMLELMQTPQVKEWMAMQMKATPAAAQAEAGEMSALSELVDHARRHVEMVSDAAIELPGQVESASNIVERDVAPTGWILITTEVIALFLTGAVVELLFRLLVPKPRLRTSDDDVVTVSHHATANLLYRIVPAIVFAMATLVPLLAFSWPPITRSMAIAIAIALIVARFTGALGRLLVALVTLPSGDGERQISRARALFWFRRCALFVIYFAFGWAAIQLMLPLGFSEGARYFVAYILGIGLFAIAVEAVWHRPLDEGEHRSITVSWGLTFYFAVLWILWVSGFNLLLWLGIYAVLLPRALSVATLAVRSLHQAEAGFLAGRRIATALLDRGVRALIIAAAAFWFGRMIGLVADRMAAGQTMIDRLARGAIGGIVILLAADLLWHLARAYINGKLDDSRIEGALTDEERAGRARLQTLLPIFRNILAVVIAVIAVLMVLSGLGVEIGPLIAGAGVVGVAVGFGAQTIVKDVISGMFYLWDDAFRVGEYIESGSHKGVVEAFSLRSVRLRHHRGPLTTVPFGELGAVKNLNRDWTIDKITLNVTYDTDLVKVKKVIKQIGQQLLDNPEYSPHIIETLKMKGVEQFGDFAIVIRLAMMTKPGEQFVIRRNALAMIRTAFKENGIEFAVPTVQVSSEGHEAETRAVLARQLSQRPSSDEPAA</sequence>
<keyword evidence="8" id="KW-0732">Signal</keyword>
<feature type="chain" id="PRO_5003839416" evidence="8">
    <location>
        <begin position="32"/>
        <end position="710"/>
    </location>
</feature>
<feature type="domain" description="Mechanosensitive ion channel MscS" evidence="9">
    <location>
        <begin position="517"/>
        <end position="582"/>
    </location>
</feature>
<keyword evidence="4 7" id="KW-0812">Transmembrane</keyword>
<comment type="caution">
    <text evidence="12">The sequence shown here is derived from an EMBL/GenBank/DDBJ whole genome shotgun (WGS) entry which is preliminary data.</text>
</comment>
<dbReference type="GO" id="GO:0008381">
    <property type="term" value="F:mechanosensitive monoatomic ion channel activity"/>
    <property type="evidence" value="ECO:0007669"/>
    <property type="project" value="InterPro"/>
</dbReference>
<feature type="transmembrane region" description="Helical" evidence="7">
    <location>
        <begin position="255"/>
        <end position="277"/>
    </location>
</feature>
<dbReference type="SUPFAM" id="SSF82689">
    <property type="entry name" value="Mechanosensitive channel protein MscS (YggB), C-terminal domain"/>
    <property type="match status" value="1"/>
</dbReference>
<evidence type="ECO:0000256" key="4">
    <source>
        <dbReference type="ARBA" id="ARBA00022692"/>
    </source>
</evidence>
<evidence type="ECO:0000256" key="8">
    <source>
        <dbReference type="SAM" id="SignalP"/>
    </source>
</evidence>
<dbReference type="EMBL" id="CANI01000023">
    <property type="protein sequence ID" value="CCM76321.1"/>
    <property type="molecule type" value="Genomic_DNA"/>
</dbReference>
<comment type="similarity">
    <text evidence="2">Belongs to the MscS (TC 1.A.23) family.</text>
</comment>
<evidence type="ECO:0000256" key="1">
    <source>
        <dbReference type="ARBA" id="ARBA00004651"/>
    </source>
</evidence>
<dbReference type="PANTHER" id="PTHR30460:SF0">
    <property type="entry name" value="MODERATE CONDUCTANCE MECHANOSENSITIVE CHANNEL YBIO"/>
    <property type="match status" value="1"/>
</dbReference>
<feature type="domain" description="Mechanosensitive ion channel MscS C-terminal" evidence="10">
    <location>
        <begin position="588"/>
        <end position="675"/>
    </location>
</feature>
<evidence type="ECO:0000256" key="2">
    <source>
        <dbReference type="ARBA" id="ARBA00008017"/>
    </source>
</evidence>
<evidence type="ECO:0000259" key="10">
    <source>
        <dbReference type="Pfam" id="PF21082"/>
    </source>
</evidence>
<feature type="transmembrane region" description="Helical" evidence="7">
    <location>
        <begin position="314"/>
        <end position="331"/>
    </location>
</feature>
<dbReference type="Pfam" id="PF21088">
    <property type="entry name" value="MS_channel_1st"/>
    <property type="match status" value="1"/>
</dbReference>
<dbReference type="InterPro" id="IPR011014">
    <property type="entry name" value="MscS_channel_TM-2"/>
</dbReference>
<keyword evidence="3" id="KW-1003">Cell membrane</keyword>
<evidence type="ECO:0000259" key="11">
    <source>
        <dbReference type="Pfam" id="PF21088"/>
    </source>
</evidence>
<feature type="transmembrane region" description="Helical" evidence="7">
    <location>
        <begin position="417"/>
        <end position="435"/>
    </location>
</feature>
<dbReference type="SUPFAM" id="SSF82861">
    <property type="entry name" value="Mechanosensitive channel protein MscS (YggB), transmembrane region"/>
    <property type="match status" value="1"/>
</dbReference>
<reference evidence="12 13" key="1">
    <citation type="journal article" date="2013" name="Genome Announc.">
        <title>Draft Genome Sequence of Rhizobium mesoamericanum STM3625, a Nitrogen-Fixing Symbiont of Mimosa pudica Isolated in French Guiana (South America).</title>
        <authorList>
            <person name="Moulin L."/>
            <person name="Mornico D."/>
            <person name="Melkonian R."/>
            <person name="Klonowska A."/>
        </authorList>
    </citation>
    <scope>NUCLEOTIDE SEQUENCE [LARGE SCALE GENOMIC DNA]</scope>
    <source>
        <strain evidence="12 13">STM3625</strain>
    </source>
</reference>
<feature type="domain" description="Mechanosensitive ion channel transmembrane helices 2/3" evidence="11">
    <location>
        <begin position="475"/>
        <end position="516"/>
    </location>
</feature>
<dbReference type="HOGENOM" id="CLU_013626_3_1_5"/>
<feature type="signal peptide" evidence="8">
    <location>
        <begin position="1"/>
        <end position="31"/>
    </location>
</feature>
<dbReference type="InterPro" id="IPR045276">
    <property type="entry name" value="YbiO_bact"/>
</dbReference>
<dbReference type="Gene3D" id="2.30.30.60">
    <property type="match status" value="1"/>
</dbReference>
<keyword evidence="6 7" id="KW-0472">Membrane</keyword>
<dbReference type="eggNOG" id="COG0668">
    <property type="taxonomic scope" value="Bacteria"/>
</dbReference>
<accession>K0PII2</accession>
<dbReference type="InterPro" id="IPR049142">
    <property type="entry name" value="MS_channel_1st"/>
</dbReference>
<keyword evidence="13" id="KW-1185">Reference proteome</keyword>
<feature type="transmembrane region" description="Helical" evidence="7">
    <location>
        <begin position="283"/>
        <end position="302"/>
    </location>
</feature>
<dbReference type="InterPro" id="IPR023408">
    <property type="entry name" value="MscS_beta-dom_sf"/>
</dbReference>
<dbReference type="InterPro" id="IPR010920">
    <property type="entry name" value="LSM_dom_sf"/>
</dbReference>
<evidence type="ECO:0000256" key="7">
    <source>
        <dbReference type="SAM" id="Phobius"/>
    </source>
</evidence>
<dbReference type="STRING" id="1211777.BN77_0113"/>
<feature type="transmembrane region" description="Helical" evidence="7">
    <location>
        <begin position="206"/>
        <end position="234"/>
    </location>
</feature>
<dbReference type="InterPro" id="IPR049278">
    <property type="entry name" value="MS_channel_C"/>
</dbReference>
<feature type="transmembrane region" description="Helical" evidence="7">
    <location>
        <begin position="129"/>
        <end position="150"/>
    </location>
</feature>
<evidence type="ECO:0000313" key="13">
    <source>
        <dbReference type="Proteomes" id="UP000009319"/>
    </source>
</evidence>
<evidence type="ECO:0000259" key="9">
    <source>
        <dbReference type="Pfam" id="PF00924"/>
    </source>
</evidence>
<evidence type="ECO:0000313" key="12">
    <source>
        <dbReference type="EMBL" id="CCM76321.1"/>
    </source>
</evidence>
<gene>
    <name evidence="12" type="ORF">BN77_0113</name>
</gene>
<dbReference type="Gene3D" id="1.10.287.1260">
    <property type="match status" value="1"/>
</dbReference>
<feature type="transmembrane region" description="Helical" evidence="7">
    <location>
        <begin position="337"/>
        <end position="359"/>
    </location>
</feature>
<evidence type="ECO:0000256" key="5">
    <source>
        <dbReference type="ARBA" id="ARBA00022989"/>
    </source>
</evidence>
<organism evidence="12 13">
    <name type="scientific">Rhizobium mesoamericanum STM3625</name>
    <dbReference type="NCBI Taxonomy" id="1211777"/>
    <lineage>
        <taxon>Bacteria</taxon>
        <taxon>Pseudomonadati</taxon>
        <taxon>Pseudomonadota</taxon>
        <taxon>Alphaproteobacteria</taxon>
        <taxon>Hyphomicrobiales</taxon>
        <taxon>Rhizobiaceae</taxon>
        <taxon>Rhizobium/Agrobacterium group</taxon>
        <taxon>Rhizobium</taxon>
    </lineage>
</organism>
<dbReference type="SUPFAM" id="SSF50182">
    <property type="entry name" value="Sm-like ribonucleoproteins"/>
    <property type="match status" value="1"/>
</dbReference>
<dbReference type="AlphaFoldDB" id="K0PII2"/>
<evidence type="ECO:0000256" key="3">
    <source>
        <dbReference type="ARBA" id="ARBA00022475"/>
    </source>
</evidence>
<dbReference type="PANTHER" id="PTHR30460">
    <property type="entry name" value="MODERATE CONDUCTANCE MECHANOSENSITIVE CHANNEL YBIO"/>
    <property type="match status" value="1"/>
</dbReference>
<dbReference type="InterPro" id="IPR006685">
    <property type="entry name" value="MscS_channel_2nd"/>
</dbReference>
<dbReference type="Gene3D" id="3.30.70.100">
    <property type="match status" value="1"/>
</dbReference>
<protein>
    <submittedName>
        <fullName evidence="12">MscS Mechanosensitive ion channel</fullName>
    </submittedName>
</protein>
<feature type="transmembrane region" description="Helical" evidence="7">
    <location>
        <begin position="379"/>
        <end position="397"/>
    </location>
</feature>
<name>K0PII2_9HYPH</name>
<comment type="subcellular location">
    <subcellularLocation>
        <location evidence="1">Cell membrane</location>
        <topology evidence="1">Multi-pass membrane protein</topology>
    </subcellularLocation>
</comment>
<dbReference type="InterPro" id="IPR011066">
    <property type="entry name" value="MscS_channel_C_sf"/>
</dbReference>